<gene>
    <name evidence="2" type="ORF">SFRICE_025862</name>
</gene>
<evidence type="ECO:0000256" key="1">
    <source>
        <dbReference type="SAM" id="MobiDB-lite"/>
    </source>
</evidence>
<feature type="compositionally biased region" description="Polar residues" evidence="1">
    <location>
        <begin position="21"/>
        <end position="30"/>
    </location>
</feature>
<proteinExistence type="predicted"/>
<dbReference type="EMBL" id="ODYU01009955">
    <property type="protein sequence ID" value="SOQ54717.1"/>
    <property type="molecule type" value="Genomic_DNA"/>
</dbReference>
<dbReference type="AlphaFoldDB" id="A0A2H1WNY1"/>
<name>A0A2H1WNY1_SPOFR</name>
<accession>A0A2H1WNY1</accession>
<protein>
    <submittedName>
        <fullName evidence="2">SFRICE_025862</fullName>
    </submittedName>
</protein>
<reference evidence="2" key="1">
    <citation type="submission" date="2016-07" db="EMBL/GenBank/DDBJ databases">
        <authorList>
            <person name="Bretaudeau A."/>
        </authorList>
    </citation>
    <scope>NUCLEOTIDE SEQUENCE</scope>
    <source>
        <strain evidence="2">Rice</strain>
        <tissue evidence="2">Whole body</tissue>
    </source>
</reference>
<evidence type="ECO:0000313" key="2">
    <source>
        <dbReference type="EMBL" id="SOQ54717.1"/>
    </source>
</evidence>
<organism evidence="2">
    <name type="scientific">Spodoptera frugiperda</name>
    <name type="common">Fall armyworm</name>
    <dbReference type="NCBI Taxonomy" id="7108"/>
    <lineage>
        <taxon>Eukaryota</taxon>
        <taxon>Metazoa</taxon>
        <taxon>Ecdysozoa</taxon>
        <taxon>Arthropoda</taxon>
        <taxon>Hexapoda</taxon>
        <taxon>Insecta</taxon>
        <taxon>Pterygota</taxon>
        <taxon>Neoptera</taxon>
        <taxon>Endopterygota</taxon>
        <taxon>Lepidoptera</taxon>
        <taxon>Glossata</taxon>
        <taxon>Ditrysia</taxon>
        <taxon>Noctuoidea</taxon>
        <taxon>Noctuidae</taxon>
        <taxon>Amphipyrinae</taxon>
        <taxon>Spodoptera</taxon>
    </lineage>
</organism>
<feature type="region of interest" description="Disordered" evidence="1">
    <location>
        <begin position="1"/>
        <end position="30"/>
    </location>
</feature>
<sequence length="30" mass="3306">MISLARARREGVNKNRGSYLCLSSRSPAPD</sequence>